<dbReference type="GO" id="GO:0008955">
    <property type="term" value="F:peptidoglycan glycosyltransferase activity"/>
    <property type="evidence" value="ECO:0007669"/>
    <property type="project" value="TreeGrafter"/>
</dbReference>
<gene>
    <name evidence="5" type="ORF">UFOPK3564_02847</name>
</gene>
<dbReference type="Gene3D" id="3.40.710.10">
    <property type="entry name" value="DD-peptidase/beta-lactamase superfamily"/>
    <property type="match status" value="1"/>
</dbReference>
<organism evidence="5">
    <name type="scientific">freshwater metagenome</name>
    <dbReference type="NCBI Taxonomy" id="449393"/>
    <lineage>
        <taxon>unclassified sequences</taxon>
        <taxon>metagenomes</taxon>
        <taxon>ecological metagenomes</taxon>
    </lineage>
</organism>
<dbReference type="PANTHER" id="PTHR32282:SF33">
    <property type="entry name" value="PEPTIDOGLYCAN GLYCOSYLTRANSFERASE"/>
    <property type="match status" value="1"/>
</dbReference>
<dbReference type="AlphaFoldDB" id="A0A6J7J9U9"/>
<keyword evidence="2" id="KW-0808">Transferase</keyword>
<dbReference type="InterPro" id="IPR050396">
    <property type="entry name" value="Glycosyltr_51/Transpeptidase"/>
</dbReference>
<dbReference type="GO" id="GO:0009252">
    <property type="term" value="P:peptidoglycan biosynthetic process"/>
    <property type="evidence" value="ECO:0007669"/>
    <property type="project" value="TreeGrafter"/>
</dbReference>
<protein>
    <submittedName>
        <fullName evidence="5">Unannotated protein</fullName>
    </submittedName>
</protein>
<evidence type="ECO:0000256" key="1">
    <source>
        <dbReference type="ARBA" id="ARBA00022676"/>
    </source>
</evidence>
<evidence type="ECO:0000313" key="5">
    <source>
        <dbReference type="EMBL" id="CAB4939364.1"/>
    </source>
</evidence>
<feature type="compositionally biased region" description="Gly residues" evidence="3">
    <location>
        <begin position="321"/>
        <end position="354"/>
    </location>
</feature>
<dbReference type="PANTHER" id="PTHR32282">
    <property type="entry name" value="BINDING PROTEIN TRANSPEPTIDASE, PUTATIVE-RELATED"/>
    <property type="match status" value="1"/>
</dbReference>
<keyword evidence="1" id="KW-0328">Glycosyltransferase</keyword>
<evidence type="ECO:0000259" key="4">
    <source>
        <dbReference type="Pfam" id="PF00905"/>
    </source>
</evidence>
<evidence type="ECO:0000256" key="3">
    <source>
        <dbReference type="SAM" id="MobiDB-lite"/>
    </source>
</evidence>
<dbReference type="InterPro" id="IPR012338">
    <property type="entry name" value="Beta-lactam/transpept-like"/>
</dbReference>
<evidence type="ECO:0000256" key="2">
    <source>
        <dbReference type="ARBA" id="ARBA00022679"/>
    </source>
</evidence>
<dbReference type="EMBL" id="CAFBMK010000228">
    <property type="protein sequence ID" value="CAB4939364.1"/>
    <property type="molecule type" value="Genomic_DNA"/>
</dbReference>
<dbReference type="GO" id="GO:0008658">
    <property type="term" value="F:penicillin binding"/>
    <property type="evidence" value="ECO:0007669"/>
    <property type="project" value="InterPro"/>
</dbReference>
<reference evidence="5" key="1">
    <citation type="submission" date="2020-05" db="EMBL/GenBank/DDBJ databases">
        <authorList>
            <person name="Chiriac C."/>
            <person name="Salcher M."/>
            <person name="Ghai R."/>
            <person name="Kavagutti S V."/>
        </authorList>
    </citation>
    <scope>NUCLEOTIDE SEQUENCE</scope>
</reference>
<feature type="domain" description="Penicillin-binding protein transpeptidase" evidence="4">
    <location>
        <begin position="15"/>
        <end position="261"/>
    </location>
</feature>
<dbReference type="GO" id="GO:0030288">
    <property type="term" value="C:outer membrane-bounded periplasmic space"/>
    <property type="evidence" value="ECO:0007669"/>
    <property type="project" value="TreeGrafter"/>
</dbReference>
<sequence>MADKLSPSAGDPSAAIVTLDPATGDIEASTGSTQFGQNQYDLATQGKRQPGSTYKTIVLTTALEQGMSPSTSYPAPGSLPIPSQYGTGVVKNFAGESSKGGSMDLKTATLKSVNTVFFQLGLDVGMKNVTKTARAMGITSKLQSFPSESLGAAEVTPMEIARVYATIANGGMRVTPRAITKVVFGDGSVKRPEPVRRTRGIPKDVASEVNRILQADIKGGTAASADFGCPAGGKTGTTDGPSDVWLAGYTPRMSTAVWVGYPGSRKTIVSTSQAGGNIQGASVSAPIWKQYMAGAHGDYCGDFQGLVPFTGTKGRKSSGTTPGGTTDGYGNPTGGTGGTTGGGTGTGGTTGAGTSGVSNAYPADSYETPPAPAAP</sequence>
<feature type="region of interest" description="Disordered" evidence="3">
    <location>
        <begin position="313"/>
        <end position="375"/>
    </location>
</feature>
<dbReference type="Pfam" id="PF00905">
    <property type="entry name" value="Transpeptidase"/>
    <property type="match status" value="1"/>
</dbReference>
<dbReference type="InterPro" id="IPR001460">
    <property type="entry name" value="PCN-bd_Tpept"/>
</dbReference>
<dbReference type="SUPFAM" id="SSF56601">
    <property type="entry name" value="beta-lactamase/transpeptidase-like"/>
    <property type="match status" value="1"/>
</dbReference>
<name>A0A6J7J9U9_9ZZZZ</name>
<proteinExistence type="predicted"/>
<accession>A0A6J7J9U9</accession>